<comment type="caution">
    <text evidence="1">The sequence shown here is derived from an EMBL/GenBank/DDBJ whole genome shotgun (WGS) entry which is preliminary data.</text>
</comment>
<evidence type="ECO:0000313" key="1">
    <source>
        <dbReference type="EMBL" id="PON43180.1"/>
    </source>
</evidence>
<dbReference type="AlphaFoldDB" id="A0A2P5B302"/>
<protein>
    <submittedName>
        <fullName evidence="1">Uncharacterized protein</fullName>
    </submittedName>
</protein>
<sequence length="151" mass="17360">MVNRMGKFFYKDGCAKKIHYLCIFSCAESFSSLLHYEEHCQNIEGFKLARRSLSVSHLLFVDDSLFFCKATARSCHTLQRVFDIYAQASGQQINFEKSAMSFSPNTPSDIQLLFQYFLGIPVEECHERYLGLPSFVGREKRAMTSDIKSKV</sequence>
<evidence type="ECO:0000313" key="2">
    <source>
        <dbReference type="Proteomes" id="UP000237000"/>
    </source>
</evidence>
<gene>
    <name evidence="1" type="ORF">TorRG33x02_334090</name>
</gene>
<dbReference type="EMBL" id="JXTC01000619">
    <property type="protein sequence ID" value="PON43180.1"/>
    <property type="molecule type" value="Genomic_DNA"/>
</dbReference>
<organism evidence="1 2">
    <name type="scientific">Trema orientale</name>
    <name type="common">Charcoal tree</name>
    <name type="synonym">Celtis orientalis</name>
    <dbReference type="NCBI Taxonomy" id="63057"/>
    <lineage>
        <taxon>Eukaryota</taxon>
        <taxon>Viridiplantae</taxon>
        <taxon>Streptophyta</taxon>
        <taxon>Embryophyta</taxon>
        <taxon>Tracheophyta</taxon>
        <taxon>Spermatophyta</taxon>
        <taxon>Magnoliopsida</taxon>
        <taxon>eudicotyledons</taxon>
        <taxon>Gunneridae</taxon>
        <taxon>Pentapetalae</taxon>
        <taxon>rosids</taxon>
        <taxon>fabids</taxon>
        <taxon>Rosales</taxon>
        <taxon>Cannabaceae</taxon>
        <taxon>Trema</taxon>
    </lineage>
</organism>
<proteinExistence type="predicted"/>
<accession>A0A2P5B302</accession>
<keyword evidence="2" id="KW-1185">Reference proteome</keyword>
<dbReference type="InParanoid" id="A0A2P5B302"/>
<dbReference type="OrthoDB" id="1748983at2759"/>
<reference evidence="2" key="1">
    <citation type="submission" date="2016-06" db="EMBL/GenBank/DDBJ databases">
        <title>Parallel loss of symbiosis genes in relatives of nitrogen-fixing non-legume Parasponia.</title>
        <authorList>
            <person name="Van Velzen R."/>
            <person name="Holmer R."/>
            <person name="Bu F."/>
            <person name="Rutten L."/>
            <person name="Van Zeijl A."/>
            <person name="Liu W."/>
            <person name="Santuari L."/>
            <person name="Cao Q."/>
            <person name="Sharma T."/>
            <person name="Shen D."/>
            <person name="Roswanjaya Y."/>
            <person name="Wardhani T."/>
            <person name="Kalhor M.S."/>
            <person name="Jansen J."/>
            <person name="Van den Hoogen J."/>
            <person name="Gungor B."/>
            <person name="Hartog M."/>
            <person name="Hontelez J."/>
            <person name="Verver J."/>
            <person name="Yang W.-C."/>
            <person name="Schijlen E."/>
            <person name="Repin R."/>
            <person name="Schilthuizen M."/>
            <person name="Schranz E."/>
            <person name="Heidstra R."/>
            <person name="Miyata K."/>
            <person name="Fedorova E."/>
            <person name="Kohlen W."/>
            <person name="Bisseling T."/>
            <person name="Smit S."/>
            <person name="Geurts R."/>
        </authorList>
    </citation>
    <scope>NUCLEOTIDE SEQUENCE [LARGE SCALE GENOMIC DNA]</scope>
    <source>
        <strain evidence="2">cv. RG33-2</strain>
    </source>
</reference>
<dbReference type="Proteomes" id="UP000237000">
    <property type="component" value="Unassembled WGS sequence"/>
</dbReference>
<dbReference type="STRING" id="63057.A0A2P5B302"/>
<name>A0A2P5B302_TREOI</name>